<dbReference type="Proteomes" id="UP000316621">
    <property type="component" value="Chromosome 5"/>
</dbReference>
<reference evidence="1 2" key="1">
    <citation type="journal article" date="2018" name="Science">
        <title>The opium poppy genome and morphinan production.</title>
        <authorList>
            <person name="Guo L."/>
            <person name="Winzer T."/>
            <person name="Yang X."/>
            <person name="Li Y."/>
            <person name="Ning Z."/>
            <person name="He Z."/>
            <person name="Teodor R."/>
            <person name="Lu Y."/>
            <person name="Bowser T.A."/>
            <person name="Graham I.A."/>
            <person name="Ye K."/>
        </authorList>
    </citation>
    <scope>NUCLEOTIDE SEQUENCE [LARGE SCALE GENOMIC DNA]</scope>
    <source>
        <strain evidence="2">cv. HN1</strain>
        <tissue evidence="1">Leaves</tissue>
    </source>
</reference>
<protein>
    <submittedName>
        <fullName evidence="1">Uncharacterized protein</fullName>
    </submittedName>
</protein>
<gene>
    <name evidence="1" type="ORF">C5167_025246</name>
</gene>
<dbReference type="Gramene" id="RZC63520">
    <property type="protein sequence ID" value="RZC63520"/>
    <property type="gene ID" value="C5167_025246"/>
</dbReference>
<proteinExistence type="predicted"/>
<evidence type="ECO:0000313" key="2">
    <source>
        <dbReference type="Proteomes" id="UP000316621"/>
    </source>
</evidence>
<accession>A0A4Y7JTZ9</accession>
<evidence type="ECO:0000313" key="1">
    <source>
        <dbReference type="EMBL" id="RZC63520.1"/>
    </source>
</evidence>
<dbReference type="EMBL" id="CM010719">
    <property type="protein sequence ID" value="RZC63520.1"/>
    <property type="molecule type" value="Genomic_DNA"/>
</dbReference>
<name>A0A4Y7JTZ9_PAPSO</name>
<keyword evidence="2" id="KW-1185">Reference proteome</keyword>
<sequence>MESKDTDHIHRLVNYTKLQLKAQSIANFSSNSVILAVKRRRRLVDERVQPVKLSTYDQHRFMLSGKHMKGE</sequence>
<dbReference type="AlphaFoldDB" id="A0A4Y7JTZ9"/>
<organism evidence="1 2">
    <name type="scientific">Papaver somniferum</name>
    <name type="common">Opium poppy</name>
    <dbReference type="NCBI Taxonomy" id="3469"/>
    <lineage>
        <taxon>Eukaryota</taxon>
        <taxon>Viridiplantae</taxon>
        <taxon>Streptophyta</taxon>
        <taxon>Embryophyta</taxon>
        <taxon>Tracheophyta</taxon>
        <taxon>Spermatophyta</taxon>
        <taxon>Magnoliopsida</taxon>
        <taxon>Ranunculales</taxon>
        <taxon>Papaveraceae</taxon>
        <taxon>Papaveroideae</taxon>
        <taxon>Papaver</taxon>
    </lineage>
</organism>